<feature type="compositionally biased region" description="Low complexity" evidence="3">
    <location>
        <begin position="60"/>
        <end position="71"/>
    </location>
</feature>
<keyword evidence="1" id="KW-0732">Signal</keyword>
<dbReference type="OrthoDB" id="9767239at2"/>
<feature type="region of interest" description="Disordered" evidence="3">
    <location>
        <begin position="34"/>
        <end position="88"/>
    </location>
</feature>
<proteinExistence type="predicted"/>
<reference evidence="4 5" key="1">
    <citation type="submission" date="2019-05" db="EMBL/GenBank/DDBJ databases">
        <title>Pseudorhodobacter turbinis sp. nov., isolated from the gut of the Korean turban shell.</title>
        <authorList>
            <person name="Jeong Y.-S."/>
            <person name="Kang W.-R."/>
            <person name="Bae J.-W."/>
        </authorList>
    </citation>
    <scope>NUCLEOTIDE SEQUENCE [LARGE SCALE GENOMIC DNA]</scope>
    <source>
        <strain evidence="4 5">S12M18</strain>
    </source>
</reference>
<dbReference type="Pfam" id="PF10503">
    <property type="entry name" value="Esterase_PHB"/>
    <property type="match status" value="1"/>
</dbReference>
<dbReference type="NCBIfam" id="TIGR01840">
    <property type="entry name" value="esterase_phb"/>
    <property type="match status" value="1"/>
</dbReference>
<keyword evidence="5" id="KW-1185">Reference proteome</keyword>
<name>A0A4P8EDD2_9RHOB</name>
<keyword evidence="2" id="KW-0378">Hydrolase</keyword>
<dbReference type="InterPro" id="IPR029058">
    <property type="entry name" value="AB_hydrolase_fold"/>
</dbReference>
<dbReference type="Proteomes" id="UP000298631">
    <property type="component" value="Chromosome"/>
</dbReference>
<evidence type="ECO:0000313" key="4">
    <source>
        <dbReference type="EMBL" id="QCO54693.1"/>
    </source>
</evidence>
<dbReference type="GO" id="GO:0016787">
    <property type="term" value="F:hydrolase activity"/>
    <property type="evidence" value="ECO:0007669"/>
    <property type="project" value="UniProtKB-KW"/>
</dbReference>
<evidence type="ECO:0000256" key="3">
    <source>
        <dbReference type="SAM" id="MobiDB-lite"/>
    </source>
</evidence>
<sequence length="374" mass="40621">MMDTFKKMRTRANAKVRRATASAVSRAWKALLEPVKPPKQQPATTTKPPAKRVRTSTRSAKTIGKTTATKANSQTPAKTAPARGASFKTGTHKSVHGYLQYKLYVPSVAQRDVIELPLVVMLHGCGQTADDFARGTGMNALAEQLGFLVLYPDQSRRANIGGCWNWFKPEHQCRDTGEPALIASLTLQIVAEQNADEAKVYVAGLSAGASMALILGTAYPDVFAAVGVHSGLAVGAAHDAVSVMAAMQAGNPGQCHHDQLPTIIFHGAADKVVNARNGRFVAMRALEPYDNLVKSETKGRVRAGQDYTRTRHRVGEGRPYIEHWLVHDAGHAWSGGNPTGTYTDQTGPNASQEMIRFFLRHRTTKKRRSMPSSK</sequence>
<evidence type="ECO:0000256" key="1">
    <source>
        <dbReference type="ARBA" id="ARBA00022729"/>
    </source>
</evidence>
<dbReference type="InterPro" id="IPR010126">
    <property type="entry name" value="Esterase_phb"/>
</dbReference>
<dbReference type="GO" id="GO:0005576">
    <property type="term" value="C:extracellular region"/>
    <property type="evidence" value="ECO:0007669"/>
    <property type="project" value="InterPro"/>
</dbReference>
<accession>A0A4P8EDD2</accession>
<dbReference type="AlphaFoldDB" id="A0A4P8EDD2"/>
<evidence type="ECO:0000256" key="2">
    <source>
        <dbReference type="ARBA" id="ARBA00022801"/>
    </source>
</evidence>
<dbReference type="SUPFAM" id="SSF53474">
    <property type="entry name" value="alpha/beta-Hydrolases"/>
    <property type="match status" value="2"/>
</dbReference>
<gene>
    <name evidence="4" type="ORF">EOK75_02095</name>
</gene>
<evidence type="ECO:0000313" key="5">
    <source>
        <dbReference type="Proteomes" id="UP000298631"/>
    </source>
</evidence>
<dbReference type="EMBL" id="CP039964">
    <property type="protein sequence ID" value="QCO54693.1"/>
    <property type="molecule type" value="Genomic_DNA"/>
</dbReference>
<dbReference type="KEGG" id="pseb:EOK75_02095"/>
<dbReference type="Gene3D" id="3.40.50.1820">
    <property type="entry name" value="alpha/beta hydrolase"/>
    <property type="match status" value="1"/>
</dbReference>
<dbReference type="PANTHER" id="PTHR43037">
    <property type="entry name" value="UNNAMED PRODUCT-RELATED"/>
    <property type="match status" value="1"/>
</dbReference>
<protein>
    <submittedName>
        <fullName evidence="4">PHB depolymerase family esterase</fullName>
    </submittedName>
</protein>
<organism evidence="4 5">
    <name type="scientific">Pseudorhodobacter turbinis</name>
    <dbReference type="NCBI Taxonomy" id="2500533"/>
    <lineage>
        <taxon>Bacteria</taxon>
        <taxon>Pseudomonadati</taxon>
        <taxon>Pseudomonadota</taxon>
        <taxon>Alphaproteobacteria</taxon>
        <taxon>Rhodobacterales</taxon>
        <taxon>Paracoccaceae</taxon>
        <taxon>Pseudorhodobacter</taxon>
    </lineage>
</organism>
<dbReference type="PANTHER" id="PTHR43037:SF1">
    <property type="entry name" value="BLL1128 PROTEIN"/>
    <property type="match status" value="1"/>
</dbReference>
<dbReference type="InterPro" id="IPR050955">
    <property type="entry name" value="Plant_Biomass_Hydrol_Est"/>
</dbReference>